<reference evidence="2" key="1">
    <citation type="submission" date="2020-08" db="EMBL/GenBank/DDBJ databases">
        <title>Chromosome-level assembly of Southern catfish (Silurus meridionalis) provides insights into visual adaptation to the nocturnal and benthic lifestyles.</title>
        <authorList>
            <person name="Zhang Y."/>
            <person name="Wang D."/>
            <person name="Peng Z."/>
        </authorList>
    </citation>
    <scope>NUCLEOTIDE SEQUENCE</scope>
    <source>
        <strain evidence="2">SWU-2019-XX</strain>
        <tissue evidence="2">Muscle</tissue>
    </source>
</reference>
<evidence type="ECO:0000313" key="3">
    <source>
        <dbReference type="Proteomes" id="UP000606274"/>
    </source>
</evidence>
<dbReference type="Proteomes" id="UP000606274">
    <property type="component" value="Unassembled WGS sequence"/>
</dbReference>
<proteinExistence type="predicted"/>
<keyword evidence="1" id="KW-0175">Coiled coil</keyword>
<sequence>MEQERKELEDRVLAERSWLEKRQQELQGLKNIDEEVQRKKKELETINTEIQKCEQDMIKKNIQFDLDVDDLESKTKQSEKRTEKKTAEKEKLFERIDAQRDLGTSEWRKNELELADIKELLDDDLVELKCMDTMLKTEVKPKKTVLRTTFEQRKNEDEMKTEDVIVEKSQTESDIVDFAGADHMAVTIKIDAATQTYMEVMDESFLKGALEIEQDMYQEAARTLQSEISGLRDEASCLTQICRSRRQELKQIEENQKRRENIQESTKGMSHDKCIQCKLEKQMNDAESMTENISDVKVIKKTAAVTQRDENLIKEMSITIKNMEEELERRLQEIQKNEVKRVGVQKEQIEVELRTLAHHERGPERRKIMEMEKQIILLKECMLMEINQLNSKSEDTNAGYMQRMEQLITKTVAIKDRVKNVTDKAVQTVTKERLEGEMRQKREDSVTSDMQVEEIRTERPLERASTSLHVVMDDGNERLENEAPMETQTTNVSQRRRLLQWVRERCCRCPNK</sequence>
<organism evidence="2 3">
    <name type="scientific">Silurus meridionalis</name>
    <name type="common">Southern catfish</name>
    <name type="synonym">Silurus soldatovi meridionalis</name>
    <dbReference type="NCBI Taxonomy" id="175797"/>
    <lineage>
        <taxon>Eukaryota</taxon>
        <taxon>Metazoa</taxon>
        <taxon>Chordata</taxon>
        <taxon>Craniata</taxon>
        <taxon>Vertebrata</taxon>
        <taxon>Euteleostomi</taxon>
        <taxon>Actinopterygii</taxon>
        <taxon>Neopterygii</taxon>
        <taxon>Teleostei</taxon>
        <taxon>Ostariophysi</taxon>
        <taxon>Siluriformes</taxon>
        <taxon>Siluridae</taxon>
        <taxon>Silurus</taxon>
    </lineage>
</organism>
<comment type="caution">
    <text evidence="2">The sequence shown here is derived from an EMBL/GenBank/DDBJ whole genome shotgun (WGS) entry which is preliminary data.</text>
</comment>
<feature type="coiled-coil region" evidence="1">
    <location>
        <begin position="19"/>
        <end position="88"/>
    </location>
</feature>
<accession>A0A8T0A5I7</accession>
<feature type="non-terminal residue" evidence="2">
    <location>
        <position position="512"/>
    </location>
</feature>
<feature type="coiled-coil region" evidence="1">
    <location>
        <begin position="306"/>
        <end position="340"/>
    </location>
</feature>
<dbReference type="EMBL" id="JABFDY010000029">
    <property type="protein sequence ID" value="KAF7686167.1"/>
    <property type="molecule type" value="Genomic_DNA"/>
</dbReference>
<name>A0A8T0A5I7_SILME</name>
<evidence type="ECO:0000256" key="1">
    <source>
        <dbReference type="SAM" id="Coils"/>
    </source>
</evidence>
<keyword evidence="3" id="KW-1185">Reference proteome</keyword>
<gene>
    <name evidence="2" type="ORF">HF521_015529</name>
</gene>
<dbReference type="AlphaFoldDB" id="A0A8T0A5I7"/>
<protein>
    <submittedName>
        <fullName evidence="2">Uncharacterized protein</fullName>
    </submittedName>
</protein>
<evidence type="ECO:0000313" key="2">
    <source>
        <dbReference type="EMBL" id="KAF7686167.1"/>
    </source>
</evidence>
<feature type="coiled-coil region" evidence="1">
    <location>
        <begin position="214"/>
        <end position="265"/>
    </location>
</feature>